<dbReference type="RefSeq" id="WP_167205925.1">
    <property type="nucleotide sequence ID" value="NZ_JAASRO010000001.1"/>
</dbReference>
<reference evidence="3 4" key="1">
    <citation type="submission" date="2020-03" db="EMBL/GenBank/DDBJ databases">
        <title>Sequencing the genomes of 1000 actinobacteria strains.</title>
        <authorList>
            <person name="Klenk H.-P."/>
        </authorList>
    </citation>
    <scope>NUCLEOTIDE SEQUENCE [LARGE SCALE GENOMIC DNA]</scope>
    <source>
        <strain evidence="3 4">DSM 45490</strain>
    </source>
</reference>
<protein>
    <submittedName>
        <fullName evidence="3">Uncharacterized protein</fullName>
    </submittedName>
</protein>
<organism evidence="3 4">
    <name type="scientific">Kribbella shirazensis</name>
    <dbReference type="NCBI Taxonomy" id="1105143"/>
    <lineage>
        <taxon>Bacteria</taxon>
        <taxon>Bacillati</taxon>
        <taxon>Actinomycetota</taxon>
        <taxon>Actinomycetes</taxon>
        <taxon>Propionibacteriales</taxon>
        <taxon>Kribbellaceae</taxon>
        <taxon>Kribbella</taxon>
    </lineage>
</organism>
<evidence type="ECO:0000256" key="1">
    <source>
        <dbReference type="SAM" id="MobiDB-lite"/>
    </source>
</evidence>
<dbReference type="Proteomes" id="UP000555407">
    <property type="component" value="Unassembled WGS sequence"/>
</dbReference>
<keyword evidence="2" id="KW-0812">Transmembrane</keyword>
<proteinExistence type="predicted"/>
<name>A0A7X5V8C6_9ACTN</name>
<evidence type="ECO:0000313" key="3">
    <source>
        <dbReference type="EMBL" id="NIK56516.1"/>
    </source>
</evidence>
<keyword evidence="2" id="KW-1133">Transmembrane helix</keyword>
<evidence type="ECO:0000256" key="2">
    <source>
        <dbReference type="SAM" id="Phobius"/>
    </source>
</evidence>
<dbReference type="EMBL" id="JAASRO010000001">
    <property type="protein sequence ID" value="NIK56516.1"/>
    <property type="molecule type" value="Genomic_DNA"/>
</dbReference>
<feature type="transmembrane region" description="Helical" evidence="2">
    <location>
        <begin position="46"/>
        <end position="67"/>
    </location>
</feature>
<sequence>MPEHDPEQELGPKISSALQDHAGHTGLQKSGLAREARRRVHRRRQAWSAAAGAVLVVAAVGGVWGVVGGESPVASQGDSASSEGAAAPRKTPDAVAPNAEGVECPPAHPIQQATSLQPTVGLDLSTPVTELRACRYSLTGAGLLGQQSFNAADAQQVVDAIKVLPERNPDLPVFKCAPQTAKPSEAIVLRFGTATGVREIWVVYDGCTDAGFFTGTHTYGLYSAPLKLFMKGEVRPTNGTYLRALGDW</sequence>
<gene>
    <name evidence="3" type="ORF">BJY22_002233</name>
</gene>
<keyword evidence="2" id="KW-0472">Membrane</keyword>
<feature type="region of interest" description="Disordered" evidence="1">
    <location>
        <begin position="73"/>
        <end position="118"/>
    </location>
</feature>
<dbReference type="AlphaFoldDB" id="A0A7X5V8C6"/>
<evidence type="ECO:0000313" key="4">
    <source>
        <dbReference type="Proteomes" id="UP000555407"/>
    </source>
</evidence>
<feature type="region of interest" description="Disordered" evidence="1">
    <location>
        <begin position="1"/>
        <end position="38"/>
    </location>
</feature>
<comment type="caution">
    <text evidence="3">The sequence shown here is derived from an EMBL/GenBank/DDBJ whole genome shotgun (WGS) entry which is preliminary data.</text>
</comment>
<keyword evidence="4" id="KW-1185">Reference proteome</keyword>
<accession>A0A7X5V8C6</accession>
<feature type="compositionally biased region" description="Polar residues" evidence="1">
    <location>
        <begin position="73"/>
        <end position="82"/>
    </location>
</feature>